<dbReference type="AlphaFoldDB" id="A0A090AFL1"/>
<proteinExistence type="predicted"/>
<keyword evidence="2" id="KW-1185">Reference proteome</keyword>
<evidence type="ECO:0000313" key="1">
    <source>
        <dbReference type="EMBL" id="BAP56913.1"/>
    </source>
</evidence>
<gene>
    <name evidence="1" type="ORF">THII_2616</name>
</gene>
<dbReference type="KEGG" id="tig:THII_2616"/>
<dbReference type="HOGENOM" id="CLU_2260573_0_0_6"/>
<dbReference type="Proteomes" id="UP000031623">
    <property type="component" value="Chromosome"/>
</dbReference>
<dbReference type="STRING" id="40754.THII_2616"/>
<evidence type="ECO:0000313" key="2">
    <source>
        <dbReference type="Proteomes" id="UP000031623"/>
    </source>
</evidence>
<sequence>MSLTGKQAMATRKLKVSTKPTSFTARNLINQTRTLVRELPDVRKKKTANHLNYAISEAALSAFSGFFTQSPSWLDYQTRMQKRLGKNQAQSILGIHQIPSANQIRNLLDPGFL</sequence>
<organism evidence="1 2">
    <name type="scientific">Thioploca ingrica</name>
    <dbReference type="NCBI Taxonomy" id="40754"/>
    <lineage>
        <taxon>Bacteria</taxon>
        <taxon>Pseudomonadati</taxon>
        <taxon>Pseudomonadota</taxon>
        <taxon>Gammaproteobacteria</taxon>
        <taxon>Thiotrichales</taxon>
        <taxon>Thiotrichaceae</taxon>
        <taxon>Thioploca</taxon>
    </lineage>
</organism>
<name>A0A090AFL1_9GAMM</name>
<accession>A0A090AFL1</accession>
<reference evidence="1 2" key="1">
    <citation type="journal article" date="2014" name="ISME J.">
        <title>Ecophysiology of Thioploca ingrica as revealed by the complete genome sequence supplemented with proteomic evidence.</title>
        <authorList>
            <person name="Kojima H."/>
            <person name="Ogura Y."/>
            <person name="Yamamoto N."/>
            <person name="Togashi T."/>
            <person name="Mori H."/>
            <person name="Watanabe T."/>
            <person name="Nemoto F."/>
            <person name="Kurokawa K."/>
            <person name="Hayashi T."/>
            <person name="Fukui M."/>
        </authorList>
    </citation>
    <scope>NUCLEOTIDE SEQUENCE [LARGE SCALE GENOMIC DNA]</scope>
</reference>
<protein>
    <submittedName>
        <fullName evidence="1">Uncharacterized protein</fullName>
    </submittedName>
</protein>
<dbReference type="EMBL" id="AP014633">
    <property type="protein sequence ID" value="BAP56913.1"/>
    <property type="molecule type" value="Genomic_DNA"/>
</dbReference>